<evidence type="ECO:0000256" key="11">
    <source>
        <dbReference type="PROSITE-ProRule" id="PRU00104"/>
    </source>
</evidence>
<feature type="compositionally biased region" description="Acidic residues" evidence="12">
    <location>
        <begin position="2379"/>
        <end position="2418"/>
    </location>
</feature>
<feature type="compositionally biased region" description="Low complexity" evidence="12">
    <location>
        <begin position="1468"/>
        <end position="1480"/>
    </location>
</feature>
<comment type="similarity">
    <text evidence="10">Belongs to the UPL family. TOM1/PTR1 subfamily.</text>
</comment>
<feature type="region of interest" description="Disordered" evidence="12">
    <location>
        <begin position="1891"/>
        <end position="1939"/>
    </location>
</feature>
<comment type="pathway">
    <text evidence="3">Protein modification; protein ubiquitination.</text>
</comment>
<feature type="active site" description="Glycyl thioester intermediate" evidence="11">
    <location>
        <position position="3959"/>
    </location>
</feature>
<dbReference type="SUPFAM" id="SSF56204">
    <property type="entry name" value="Hect, E3 ligase catalytic domain"/>
    <property type="match status" value="1"/>
</dbReference>
<feature type="region of interest" description="Disordered" evidence="12">
    <location>
        <begin position="2499"/>
        <end position="2538"/>
    </location>
</feature>
<feature type="compositionally biased region" description="Basic and acidic residues" evidence="12">
    <location>
        <begin position="3343"/>
        <end position="3362"/>
    </location>
</feature>
<feature type="compositionally biased region" description="Low complexity" evidence="12">
    <location>
        <begin position="275"/>
        <end position="286"/>
    </location>
</feature>
<keyword evidence="6" id="KW-0808">Transferase</keyword>
<dbReference type="eggNOG" id="KOG0939">
    <property type="taxonomic scope" value="Eukaryota"/>
</dbReference>
<comment type="catalytic activity">
    <reaction evidence="1">
        <text>S-ubiquitinyl-[E2 ubiquitin-conjugating enzyme]-L-cysteine + [acceptor protein]-L-lysine = [E2 ubiquitin-conjugating enzyme]-L-cysteine + N(6)-ubiquitinyl-[acceptor protein]-L-lysine.</text>
        <dbReference type="EC" id="2.3.2.26"/>
    </reaction>
</comment>
<dbReference type="Pfam" id="PF14377">
    <property type="entry name" value="UBM"/>
    <property type="match status" value="3"/>
</dbReference>
<dbReference type="GO" id="GO:0051028">
    <property type="term" value="P:mRNA transport"/>
    <property type="evidence" value="ECO:0007669"/>
    <property type="project" value="UniProtKB-KW"/>
</dbReference>
<feature type="compositionally biased region" description="Basic and acidic residues" evidence="12">
    <location>
        <begin position="3282"/>
        <end position="3304"/>
    </location>
</feature>
<evidence type="ECO:0000256" key="5">
    <source>
        <dbReference type="ARBA" id="ARBA00022448"/>
    </source>
</evidence>
<dbReference type="SMART" id="SM00119">
    <property type="entry name" value="HECTc"/>
    <property type="match status" value="1"/>
</dbReference>
<feature type="domain" description="HECT" evidence="13">
    <location>
        <begin position="3657"/>
        <end position="3992"/>
    </location>
</feature>
<dbReference type="VEuPathDB" id="FungiDB:HMPREF1541_07285"/>
<evidence type="ECO:0000256" key="8">
    <source>
        <dbReference type="ARBA" id="ARBA00022816"/>
    </source>
</evidence>
<dbReference type="Gene3D" id="3.30.2410.10">
    <property type="entry name" value="Hect, E3 ligase catalytic domain"/>
    <property type="match status" value="1"/>
</dbReference>
<feature type="compositionally biased region" description="Basic and acidic residues" evidence="12">
    <location>
        <begin position="2991"/>
        <end position="3003"/>
    </location>
</feature>
<gene>
    <name evidence="14" type="ORF">HMPREF1541_07285</name>
</gene>
<feature type="region of interest" description="Disordered" evidence="12">
    <location>
        <begin position="1446"/>
        <end position="1481"/>
    </location>
</feature>
<keyword evidence="5" id="KW-0813">Transport</keyword>
<sequence length="3992" mass="441878">MSQSPAVLEFVKRISAASYSELPALFESWDRRWPYPRGDLMNWVVPLDRFDEILKTFITTYSLEQGPQTASFGVAVLVKGTTGADETQMVEKFGEEGDRILIESILDFSRLLVEKCANRATYNSSDRLNDLLNTTSLSLLHRTLRLTILLAQRYSERGSPVPAPVAKFYDYDHDRLRCLASPIAQNLSPAKRVPASPVKSTKSKAGHVSGSRRTSAAANPNDFRSLCRDFSAQTGSARPAQPDRDWQAWAQVKVAWTPEALAKDTGEQSKPLAQPTAPSTPNTPTPLRRQTSASAKAVQLPDSAQEASDSSSNLRSLEFSTSDLSKMTIEEALRTCPDEMPKTTRYELLHKLRIAYGLLSSHGRKDVLAIRILAINIVGNVFTDDELQRNLLGRDQAGQKPQELVQQLVNLIQDPKKGQPTVEVYMQTLSMVTIGVLARHKLFAQDITAALGASSANGLLLRLTQRALVDLTSDGDENDTLDGDEWREAVFLLPQYVIEASGHHGRLSEGSFSSSFVAAYVTGLRSTTVKAMRVHLRMLDFMKSFFHHFKDGLQVLLQTDAFENLSNLTRDLAEDAWQQHQGGKGIPPEYKTRLTDYEIPYIHRQVLRSIIDMINDITGHQGANADRASRSLVDSQSLLTAFKLIMDKLQAFGTHTWSEVVKAISGFLNNEPTCFTVIAEAGIIKSFLGTVTRRDGSQSDSDIKQTISDVSAQEGPGIPASVEAIGNASQLFEAICLTSAGFDLFKSSGALEKFFEIFESPAHVKLMKDLNNMRVLGTTFDELVRHHPNLRDTVMSSVIVMIARVRHITRAMAGDYGAGPKLWHQGLNGDLKVSGGIEALRQEIIPSPRSDAKPSDAVTLPDGKKLTFDEPGYNGLRCAHPQNEDSHGLTASDYMRPSVGFLSHLFRTQSSCVVFLEHGGADMVLDLVTIPSVPVAEYSFGMHGHMEELANVIHMMAELKPGLVLPALVDRALFVCSELQHFSHSQPGQDESYFDPLIQLTSGESQHSEMDATSPVEQNGTYLVRSLMAIYCLAQVIGEVFSTAIFSSRTHNAFLFGLVNLADLFAELSGMLGDISAACVREAIVIQKKLPDPWVKATKPENFSMGDDEVDQILRIWDSSSNTEGEDESPETTKDRQTAAFKNVQTLRYLTLETPAAIAELLGSIGHGTAGGRRRPDTFSRQKSAMVSDAIAGALLKQLQPDFIQPGLNNAVLDKETRFKYLVVCLSNMRVSLHDDLQGAGTGEFCQSFVVNALKKLGGIRRLRDIGTEFFSELKQCKVEVWTFAANTGLKTCLDIFDILTSAKSVVGAPQSSHMKNSDPGKAHYFVPPQALLEFRMEALPLVREIWDSEYADQASRDVVHKLVSILKHALQGDSEEEAVQTQSGHPKVTPPPPRKFPIDHNRLRELKDDGFDEDLAKEALYRTNTLPSGNSNTAAKEYCRAMIAHPRRRRLPIPSSETDLPATTRETPSTSSPAGASSALPVGPIEAALAEVVNNASHDSEMEGVTSSSPSDPARPQTSGSSAMDLSNILNSSEQPAAQPISKGEKPAHPSYSVEIINAERGSIRDDLAERCNNVLNSHQDMVFELADLISSATKKMSREAAQSYWESTSDLLVNSLLSMQADGEIEESEGKKIAAAAHLIALLINDKEVFKTALGVFQENFEGLLSFLKLSGTVIRKGDDTYPWVAPILLLIEQMLSQDNEPAEVRWDHPRDLESPMPKAELVEKATISLDQKKELFTALLDCLPRVGKDKSMALSIARVLVMLTRKREIATALSEKRNLQRLFLMVKQLGMGVSSRFLSSFMLILRHIVEDEETLVQIMRSEIQAAFTGRNSSRNLDLNGYTRELHHLAIRSPEVFVKVSNDLLKLSQWQPHSPGPPLALKDVLKDDDARPADKTTSPAGDGTAADDANEAAASVENTDAPADDSKGKTADIKPPVVENPDGVIHFLLSELLSYKDVDDKDVPSTARADSEDSSPVLDPPVAPTIAPESPASSIDGSGLAQSDAAKPERPRFKPEDHPIFIYRCFLLQCLVELLHSYSRTKIEFINFSRKSDPLAVTPSKPRSGILNYVLNGLVASGYVDKDDQSIHCKKRLAVSDWAIKVLVSLCSKTGEKGKSAPVQRYALVQVDDKDDEPELTFVRRFVLEHAIKAFKDATSSTESLQTKYSKLLCLSDMFNRLLSKPSASDGAAGSNNTSYRILGRMMFEKNLISVLTSSLAEIDLSQRGARRVIKFILRPLQELTSLATQLSLTSPDVITSVLGNTSDDDISSASSVSEVEDEREETPDLYRNSALGLLDPNRPRESDSDSDDEDDDEEMYDDEEYPDEMDYDDGMPAGQEDDEAVSDEDEDDMDGPIEGLPGDVPMELEFVVNEGGMEVDTGDDDSETSSDDGSDDEDGEDFDIEDEDGEINADNENDSLGDGHDHEADWEDDEGDEDIDDDADDDEGDEIEVDMNGDLLAGGPDEAPALQDDLNNLLRVLNGRDEEGGRANHTHVVMHPGVAGADDEEDHEDVDVVEEDEEMDENDALGHDHFDDFMDGDIEDEYYEDQWTFDEPAPRPRGFGRRNFGGRSIFRPPPPPTAFLHPPSFRGAGESIPSFYRSSSGRRPGRQDNDDGTNPLLQRPPGEAPSSRAGDVSRITLASGRLPGDEDLEEFNNFTSLMPGPVRDAFRSVVQAEGGQSRGHGQLLDLIANTIHRGGPAMYASPMSINVNVPLGELSSGMRHGLGMGGGAISSQRVREDPPRAVSFTPATTMVRWQEERAILFGNQYLDKLQRIQLLLMSMLAPSAQQEEKERLRKREEEIRAQREEEERQRQEAERTRKEREEQEAAERAEEERRVAAEVEAAAAAAAAAADNQPAASGETNEAEPMEGVQSTEPDPRSEDQPDEAESSEAAQERVFTTIRGRQLDITGLAIDREYLEALPEELREEVIMQQYATRREEAQQQNTNASTGAATGTDNAPIDPEYLNDFLNALPEEVREEIRQSEANAQRQREREAARREAAVNRPVQAEDMNNDDFLATLDPALRREILGEQSHDILAQLNPRFAAEGREHARRIFHYSGLPVGRQAQGGRVDRDGQKDNKRQVVQLVDKAGVATLLRLMFLPQQGSLRSNLWHILRNVCGNRLTRFEVINMLLVILKEGSTDVTAVERSLASLSLRAKATAAQKTPQPLKRTLSMQPSAGLGEDVTPLVVVQQCLSALKQLSQHGLHVRTLFLREVDISSSSKSKKGKDKESKTTKYPINDLITLLDRKLIVESAPSLQSLAELLAAVTSPLVVLMRKEKEQKDEAKSQKPDTTESSERQTEPSNTDQVQDTAMTEGSTEVGAEGTTAIEALSGEATASMKDEENEVSKNEEPKPKKSFEPPVIPTRNLQLIANIFIASECGNDTFHATLDTMSSISCVPGTSEVFGKQLIGHVKNLSSSLCSSLDELIPQLREAQASTDLHGITSTRFSHSGSDQVKLLHVLKALDYLSEPKKEGEGEEGAVKSILTTSYEGLSLGPLWSKLSECLSVMGEKDNVIAFASILLPLIESLMVVCKNTSLKEAPLVQQIREEGPTTPIVEDLNDLEQLFFNFTTEHRKILNDIIRQSPKLMQGNGSFSLLVKNPKVLDFDNKRAFFTKQIHSRLHQQRHVQPPLQLNVRRDQVFQDSYKALYFKTADEMKYGKLNIRFNGEEGVDAGGVTREWFQVLARGIFNPDWALWQPVASDKTTFHPNPLSWINGEHLVYFKFIGRIIGKALHEGRVLDCHFSRAAYKRMLGKQPNLKDLESMDLDYYKSLLWILENDITDILTEDFSIVEEQFGEEKIVDLIPDGRNIPVTEENKREYVQKLVEYRLTGSVSEQLEHFIRGFHDIIPAELVAIFDEQELELLISGLPEIDVDDWKANTDYHNYNANSPQITWFWRIVRAMSNEERAKLLQFITGTSKVPLNGFKDLEGMQGTTRFSVHREPNLNRLPTSHTCFNQLDLPAYDNQESLKTNIMKAINLGADYFGFA</sequence>
<feature type="compositionally biased region" description="Polar residues" evidence="12">
    <location>
        <begin position="3305"/>
        <end position="3321"/>
    </location>
</feature>
<dbReference type="Pfam" id="PF06012">
    <property type="entry name" value="DUF908"/>
    <property type="match status" value="1"/>
</dbReference>
<feature type="region of interest" description="Disordered" evidence="12">
    <location>
        <begin position="1374"/>
        <end position="1401"/>
    </location>
</feature>
<dbReference type="GO" id="GO:0061630">
    <property type="term" value="F:ubiquitin protein ligase activity"/>
    <property type="evidence" value="ECO:0007669"/>
    <property type="project" value="UniProtKB-EC"/>
</dbReference>
<dbReference type="PANTHER" id="PTHR11254:SF67">
    <property type="entry name" value="E3 UBIQUITIN-PROTEIN LIGASE HUWE1"/>
    <property type="match status" value="1"/>
</dbReference>
<feature type="compositionally biased region" description="Basic and acidic residues" evidence="12">
    <location>
        <begin position="2803"/>
        <end position="2840"/>
    </location>
</feature>
<dbReference type="Pfam" id="PF00632">
    <property type="entry name" value="HECT"/>
    <property type="match status" value="1"/>
</dbReference>
<dbReference type="Proteomes" id="UP000030752">
    <property type="component" value="Unassembled WGS sequence"/>
</dbReference>
<dbReference type="FunFam" id="3.30.2160.10:FF:000001">
    <property type="entry name" value="E3 ubiquitin-protein ligase NEDD4-like"/>
    <property type="match status" value="1"/>
</dbReference>
<evidence type="ECO:0000256" key="9">
    <source>
        <dbReference type="ARBA" id="ARBA00023242"/>
    </source>
</evidence>
<dbReference type="GO" id="GO:0005634">
    <property type="term" value="C:nucleus"/>
    <property type="evidence" value="ECO:0007669"/>
    <property type="project" value="UniProtKB-SubCell"/>
</dbReference>
<dbReference type="InParanoid" id="W2RME6"/>
<feature type="compositionally biased region" description="Acidic residues" evidence="12">
    <location>
        <begin position="2504"/>
        <end position="2526"/>
    </location>
</feature>
<feature type="region of interest" description="Disordered" evidence="12">
    <location>
        <begin position="2572"/>
        <end position="2636"/>
    </location>
</feature>
<feature type="region of interest" description="Disordered" evidence="12">
    <location>
        <begin position="1498"/>
        <end position="1526"/>
    </location>
</feature>
<comment type="subcellular location">
    <subcellularLocation>
        <location evidence="2">Nucleus</location>
    </subcellularLocation>
</comment>
<dbReference type="InterPro" id="IPR035983">
    <property type="entry name" value="Hect_E3_ubiquitin_ligase"/>
</dbReference>
<feature type="region of interest" description="Disordered" evidence="12">
    <location>
        <begin position="1964"/>
        <end position="2014"/>
    </location>
</feature>
<dbReference type="PANTHER" id="PTHR11254">
    <property type="entry name" value="HECT DOMAIN UBIQUITIN-PROTEIN LIGASE"/>
    <property type="match status" value="1"/>
</dbReference>
<feature type="region of interest" description="Disordered" evidence="12">
    <location>
        <begin position="3282"/>
        <end position="3365"/>
    </location>
</feature>
<dbReference type="GeneID" id="19974624"/>
<evidence type="ECO:0000256" key="6">
    <source>
        <dbReference type="ARBA" id="ARBA00022679"/>
    </source>
</evidence>
<dbReference type="Gene3D" id="3.30.2160.10">
    <property type="entry name" value="Hect, E3 ligase catalytic domain"/>
    <property type="match status" value="1"/>
</dbReference>
<reference evidence="14 15" key="1">
    <citation type="submission" date="2013-03" db="EMBL/GenBank/DDBJ databases">
        <title>The Genome Sequence of Phialophora europaea CBS 101466.</title>
        <authorList>
            <consortium name="The Broad Institute Genomics Platform"/>
            <person name="Cuomo C."/>
            <person name="de Hoog S."/>
            <person name="Gorbushina A."/>
            <person name="Walker B."/>
            <person name="Young S.K."/>
            <person name="Zeng Q."/>
            <person name="Gargeya S."/>
            <person name="Fitzgerald M."/>
            <person name="Haas B."/>
            <person name="Abouelleil A."/>
            <person name="Allen A.W."/>
            <person name="Alvarado L."/>
            <person name="Arachchi H.M."/>
            <person name="Berlin A.M."/>
            <person name="Chapman S.B."/>
            <person name="Gainer-Dewar J."/>
            <person name="Goldberg J."/>
            <person name="Griggs A."/>
            <person name="Gujja S."/>
            <person name="Hansen M."/>
            <person name="Howarth C."/>
            <person name="Imamovic A."/>
            <person name="Ireland A."/>
            <person name="Larimer J."/>
            <person name="McCowan C."/>
            <person name="Murphy C."/>
            <person name="Pearson M."/>
            <person name="Poon T.W."/>
            <person name="Priest M."/>
            <person name="Roberts A."/>
            <person name="Saif S."/>
            <person name="Shea T."/>
            <person name="Sisk P."/>
            <person name="Sykes S."/>
            <person name="Wortman J."/>
            <person name="Nusbaum C."/>
            <person name="Birren B."/>
        </authorList>
    </citation>
    <scope>NUCLEOTIDE SEQUENCE [LARGE SCALE GENOMIC DNA]</scope>
    <source>
        <strain evidence="14 15">CBS 101466</strain>
    </source>
</reference>
<keyword evidence="9" id="KW-0539">Nucleus</keyword>
<feature type="compositionally biased region" description="Low complexity" evidence="12">
    <location>
        <begin position="1902"/>
        <end position="1916"/>
    </location>
</feature>
<evidence type="ECO:0000313" key="14">
    <source>
        <dbReference type="EMBL" id="ETN37662.1"/>
    </source>
</evidence>
<feature type="compositionally biased region" description="Acidic residues" evidence="12">
    <location>
        <begin position="2307"/>
        <end position="2354"/>
    </location>
</feature>
<feature type="compositionally biased region" description="Low complexity" evidence="12">
    <location>
        <begin position="2943"/>
        <end position="2960"/>
    </location>
</feature>
<dbReference type="CDD" id="cd00078">
    <property type="entry name" value="HECTc"/>
    <property type="match status" value="1"/>
</dbReference>
<evidence type="ECO:0000256" key="3">
    <source>
        <dbReference type="ARBA" id="ARBA00004906"/>
    </source>
</evidence>
<dbReference type="HOGENOM" id="CLU_000215_0_1_1"/>
<feature type="compositionally biased region" description="Low complexity" evidence="12">
    <location>
        <begin position="2841"/>
        <end position="2853"/>
    </location>
</feature>
<dbReference type="RefSeq" id="XP_008719831.1">
    <property type="nucleotide sequence ID" value="XM_008721609.1"/>
</dbReference>
<feature type="compositionally biased region" description="Acidic residues" evidence="12">
    <location>
        <begin position="2427"/>
        <end position="2454"/>
    </location>
</feature>
<dbReference type="GO" id="GO:0005737">
    <property type="term" value="C:cytoplasm"/>
    <property type="evidence" value="ECO:0007669"/>
    <property type="project" value="TreeGrafter"/>
</dbReference>
<evidence type="ECO:0000256" key="7">
    <source>
        <dbReference type="ARBA" id="ARBA00022786"/>
    </source>
</evidence>
<feature type="region of interest" description="Disordered" evidence="12">
    <location>
        <begin position="2939"/>
        <end position="2961"/>
    </location>
</feature>
<protein>
    <recommendedName>
        <fullName evidence="4">HECT-type E3 ubiquitin transferase</fullName>
        <ecNumber evidence="4">2.3.2.26</ecNumber>
    </recommendedName>
</protein>
<dbReference type="PROSITE" id="PS00018">
    <property type="entry name" value="EF_HAND_1"/>
    <property type="match status" value="1"/>
</dbReference>
<evidence type="ECO:0000256" key="4">
    <source>
        <dbReference type="ARBA" id="ARBA00012485"/>
    </source>
</evidence>
<accession>W2RME6</accession>
<dbReference type="FunFam" id="3.30.2410.10:FF:000004">
    <property type="entry name" value="E3 ubiquitin-protein ligase HUWE1, variant"/>
    <property type="match status" value="1"/>
</dbReference>
<evidence type="ECO:0000256" key="12">
    <source>
        <dbReference type="SAM" id="MobiDB-lite"/>
    </source>
</evidence>
<keyword evidence="7 11" id="KW-0833">Ubl conjugation pathway</keyword>
<feature type="region of interest" description="Disordered" evidence="12">
    <location>
        <begin position="189"/>
        <end position="222"/>
    </location>
</feature>
<dbReference type="GO" id="GO:0000209">
    <property type="term" value="P:protein polyubiquitination"/>
    <property type="evidence" value="ECO:0007669"/>
    <property type="project" value="TreeGrafter"/>
</dbReference>
<dbReference type="PROSITE" id="PS50237">
    <property type="entry name" value="HECT"/>
    <property type="match status" value="1"/>
</dbReference>
<evidence type="ECO:0000256" key="10">
    <source>
        <dbReference type="ARBA" id="ARBA00034494"/>
    </source>
</evidence>
<dbReference type="InterPro" id="IPR018247">
    <property type="entry name" value="EF_Hand_1_Ca_BS"/>
</dbReference>
<dbReference type="InterPro" id="IPR050409">
    <property type="entry name" value="E3_ubiq-protein_ligase"/>
</dbReference>
<organism evidence="14 15">
    <name type="scientific">Cyphellophora europaea (strain CBS 101466)</name>
    <name type="common">Phialophora europaea</name>
    <dbReference type="NCBI Taxonomy" id="1220924"/>
    <lineage>
        <taxon>Eukaryota</taxon>
        <taxon>Fungi</taxon>
        <taxon>Dikarya</taxon>
        <taxon>Ascomycota</taxon>
        <taxon>Pezizomycotina</taxon>
        <taxon>Eurotiomycetes</taxon>
        <taxon>Chaetothyriomycetidae</taxon>
        <taxon>Chaetothyriales</taxon>
        <taxon>Cyphellophoraceae</taxon>
        <taxon>Cyphellophora</taxon>
    </lineage>
</organism>
<dbReference type="OrthoDB" id="8068875at2759"/>
<evidence type="ECO:0000313" key="15">
    <source>
        <dbReference type="Proteomes" id="UP000030752"/>
    </source>
</evidence>
<feature type="region of interest" description="Disordered" evidence="12">
    <location>
        <begin position="264"/>
        <end position="316"/>
    </location>
</feature>
<keyword evidence="15" id="KW-1185">Reference proteome</keyword>
<dbReference type="Gene3D" id="3.90.1750.10">
    <property type="entry name" value="Hect, E3 ligase catalytic domains"/>
    <property type="match status" value="1"/>
</dbReference>
<dbReference type="InterPro" id="IPR010314">
    <property type="entry name" value="E3_Ub_ligase_DUF913"/>
</dbReference>
<keyword evidence="8" id="KW-0509">mRNA transport</keyword>
<feature type="compositionally biased region" description="Acidic residues" evidence="12">
    <location>
        <begin position="2277"/>
        <end position="2286"/>
    </location>
</feature>
<dbReference type="FunFam" id="3.90.1750.10:FF:000003">
    <property type="entry name" value="E3 ubiquitin-protein ligase UPL1"/>
    <property type="match status" value="1"/>
</dbReference>
<dbReference type="STRING" id="1220924.W2RME6"/>
<dbReference type="GO" id="GO:0006511">
    <property type="term" value="P:ubiquitin-dependent protein catabolic process"/>
    <property type="evidence" value="ECO:0007669"/>
    <property type="project" value="TreeGrafter"/>
</dbReference>
<evidence type="ECO:0000259" key="13">
    <source>
        <dbReference type="PROSITE" id="PS50237"/>
    </source>
</evidence>
<dbReference type="InterPro" id="IPR010309">
    <property type="entry name" value="E3_Ub_ligase_DUF908"/>
</dbReference>
<dbReference type="EC" id="2.3.2.26" evidence="4"/>
<feature type="compositionally biased region" description="Polar residues" evidence="12">
    <location>
        <begin position="1506"/>
        <end position="1526"/>
    </location>
</feature>
<feature type="region of interest" description="Disordered" evidence="12">
    <location>
        <begin position="2262"/>
        <end position="2469"/>
    </location>
</feature>
<dbReference type="Pfam" id="PF06025">
    <property type="entry name" value="DUF913"/>
    <property type="match status" value="1"/>
</dbReference>
<dbReference type="InterPro" id="IPR025527">
    <property type="entry name" value="HUWE1/Rev1_UBM"/>
</dbReference>
<evidence type="ECO:0000256" key="1">
    <source>
        <dbReference type="ARBA" id="ARBA00000885"/>
    </source>
</evidence>
<proteinExistence type="inferred from homology"/>
<name>W2RME6_CYPE1</name>
<dbReference type="UniPathway" id="UPA00143"/>
<feature type="compositionally biased region" description="Polar residues" evidence="12">
    <location>
        <begin position="305"/>
        <end position="316"/>
    </location>
</feature>
<dbReference type="EMBL" id="KB822723">
    <property type="protein sequence ID" value="ETN37662.1"/>
    <property type="molecule type" value="Genomic_DNA"/>
</dbReference>
<feature type="region of interest" description="Disordered" evidence="12">
    <location>
        <begin position="2982"/>
        <end position="3004"/>
    </location>
</feature>
<feature type="region of interest" description="Disordered" evidence="12">
    <location>
        <begin position="2803"/>
        <end position="2898"/>
    </location>
</feature>
<dbReference type="InterPro" id="IPR000569">
    <property type="entry name" value="HECT_dom"/>
</dbReference>
<evidence type="ECO:0000256" key="2">
    <source>
        <dbReference type="ARBA" id="ARBA00004123"/>
    </source>
</evidence>
<dbReference type="FunCoup" id="W2RME6">
    <property type="interactions" value="1056"/>
</dbReference>